<evidence type="ECO:0000256" key="1">
    <source>
        <dbReference type="SAM" id="MobiDB-lite"/>
    </source>
</evidence>
<reference evidence="2" key="1">
    <citation type="journal article" date="2023" name="Insect Mol. Biol.">
        <title>Genome sequencing provides insights into the evolution of gene families encoding plant cell wall-degrading enzymes in longhorned beetles.</title>
        <authorList>
            <person name="Shin N.R."/>
            <person name="Okamura Y."/>
            <person name="Kirsch R."/>
            <person name="Pauchet Y."/>
        </authorList>
    </citation>
    <scope>NUCLEOTIDE SEQUENCE</scope>
    <source>
        <strain evidence="2">MMC_N1</strain>
    </source>
</reference>
<feature type="region of interest" description="Disordered" evidence="1">
    <location>
        <begin position="1"/>
        <end position="30"/>
    </location>
</feature>
<sequence length="30" mass="3529">MSAQFTSPPYKDNNRRNKKSLQEAADFVWV</sequence>
<proteinExistence type="predicted"/>
<gene>
    <name evidence="2" type="ORF">NQ317_003195</name>
</gene>
<comment type="caution">
    <text evidence="2">The sequence shown here is derived from an EMBL/GenBank/DDBJ whole genome shotgun (WGS) entry which is preliminary data.</text>
</comment>
<evidence type="ECO:0000313" key="2">
    <source>
        <dbReference type="EMBL" id="KAJ8966449.1"/>
    </source>
</evidence>
<protein>
    <submittedName>
        <fullName evidence="2">Uncharacterized protein</fullName>
    </submittedName>
</protein>
<dbReference type="Proteomes" id="UP001162164">
    <property type="component" value="Unassembled WGS sequence"/>
</dbReference>
<organism evidence="2 3">
    <name type="scientific">Molorchus minor</name>
    <dbReference type="NCBI Taxonomy" id="1323400"/>
    <lineage>
        <taxon>Eukaryota</taxon>
        <taxon>Metazoa</taxon>
        <taxon>Ecdysozoa</taxon>
        <taxon>Arthropoda</taxon>
        <taxon>Hexapoda</taxon>
        <taxon>Insecta</taxon>
        <taxon>Pterygota</taxon>
        <taxon>Neoptera</taxon>
        <taxon>Endopterygota</taxon>
        <taxon>Coleoptera</taxon>
        <taxon>Polyphaga</taxon>
        <taxon>Cucujiformia</taxon>
        <taxon>Chrysomeloidea</taxon>
        <taxon>Cerambycidae</taxon>
        <taxon>Lamiinae</taxon>
        <taxon>Monochamini</taxon>
        <taxon>Molorchus</taxon>
    </lineage>
</organism>
<keyword evidence="3" id="KW-1185">Reference proteome</keyword>
<dbReference type="EMBL" id="JAPWTJ010002366">
    <property type="protein sequence ID" value="KAJ8966449.1"/>
    <property type="molecule type" value="Genomic_DNA"/>
</dbReference>
<name>A0ABQ9IVQ0_9CUCU</name>
<accession>A0ABQ9IVQ0</accession>
<evidence type="ECO:0000313" key="3">
    <source>
        <dbReference type="Proteomes" id="UP001162164"/>
    </source>
</evidence>